<organism evidence="1 2">
    <name type="scientific">Monilinia fructigena</name>
    <dbReference type="NCBI Taxonomy" id="38457"/>
    <lineage>
        <taxon>Eukaryota</taxon>
        <taxon>Fungi</taxon>
        <taxon>Dikarya</taxon>
        <taxon>Ascomycota</taxon>
        <taxon>Pezizomycotina</taxon>
        <taxon>Leotiomycetes</taxon>
        <taxon>Helotiales</taxon>
        <taxon>Sclerotiniaceae</taxon>
        <taxon>Monilinia</taxon>
    </lineage>
</organism>
<accession>A0A395IXC1</accession>
<proteinExistence type="predicted"/>
<gene>
    <name evidence="1" type="ORF">DID88_001505</name>
</gene>
<dbReference type="Proteomes" id="UP000249056">
    <property type="component" value="Unassembled WGS sequence"/>
</dbReference>
<sequence>MEIIIRKLETQFNRLPKSRQLCNSSTWNLVQKRRRAVSNHRAEVDFLDRKLSRYYLHKLFNKLFPDSTCEYFQNLRYPSRLLHTRPRSPAAAIHLRDSTSGIGTKLKSSRIGYQKSEIQKIQKYESNNWGELNVEIYSRYIAYPARYYFIKSQNPFDHPNHPTDLFVRQSQLS</sequence>
<name>A0A395IXC1_9HELO</name>
<comment type="caution">
    <text evidence="1">The sequence shown here is derived from an EMBL/GenBank/DDBJ whole genome shotgun (WGS) entry which is preliminary data.</text>
</comment>
<evidence type="ECO:0000313" key="1">
    <source>
        <dbReference type="EMBL" id="RAL64912.1"/>
    </source>
</evidence>
<evidence type="ECO:0000313" key="2">
    <source>
        <dbReference type="Proteomes" id="UP000249056"/>
    </source>
</evidence>
<dbReference type="EMBL" id="QKRW01000012">
    <property type="protein sequence ID" value="RAL64912.1"/>
    <property type="molecule type" value="Genomic_DNA"/>
</dbReference>
<keyword evidence="2" id="KW-1185">Reference proteome</keyword>
<dbReference type="OrthoDB" id="10584948at2759"/>
<dbReference type="AlphaFoldDB" id="A0A395IXC1"/>
<reference evidence="1 2" key="1">
    <citation type="submission" date="2018-06" db="EMBL/GenBank/DDBJ databases">
        <title>Genome Sequence of the Brown Rot Fungal Pathogen Monilinia fructigena.</title>
        <authorList>
            <person name="Landi L."/>
            <person name="De Miccolis Angelini R.M."/>
            <person name="Pollastro S."/>
            <person name="Abate D."/>
            <person name="Faretra F."/>
            <person name="Romanazzi G."/>
        </authorList>
    </citation>
    <scope>NUCLEOTIDE SEQUENCE [LARGE SCALE GENOMIC DNA]</scope>
    <source>
        <strain evidence="1 2">Mfrg269</strain>
    </source>
</reference>
<protein>
    <submittedName>
        <fullName evidence="1">Uncharacterized protein</fullName>
    </submittedName>
</protein>